<evidence type="ECO:0000313" key="2">
    <source>
        <dbReference type="EMBL" id="GAF92044.1"/>
    </source>
</evidence>
<organism evidence="2">
    <name type="scientific">marine sediment metagenome</name>
    <dbReference type="NCBI Taxonomy" id="412755"/>
    <lineage>
        <taxon>unclassified sequences</taxon>
        <taxon>metagenomes</taxon>
        <taxon>ecological metagenomes</taxon>
    </lineage>
</organism>
<reference evidence="2" key="1">
    <citation type="journal article" date="2014" name="Front. Microbiol.">
        <title>High frequency of phylogenetically diverse reductive dehalogenase-homologous genes in deep subseafloor sedimentary metagenomes.</title>
        <authorList>
            <person name="Kawai M."/>
            <person name="Futagami T."/>
            <person name="Toyoda A."/>
            <person name="Takaki Y."/>
            <person name="Nishi S."/>
            <person name="Hori S."/>
            <person name="Arai W."/>
            <person name="Tsubouchi T."/>
            <person name="Morono Y."/>
            <person name="Uchiyama I."/>
            <person name="Ito T."/>
            <person name="Fujiyama A."/>
            <person name="Inagaki F."/>
            <person name="Takami H."/>
        </authorList>
    </citation>
    <scope>NUCLEOTIDE SEQUENCE</scope>
    <source>
        <strain evidence="2">Expedition CK06-06</strain>
    </source>
</reference>
<dbReference type="InterPro" id="IPR011109">
    <property type="entry name" value="DNA_bind_recombinase_dom"/>
</dbReference>
<name>X0TFS3_9ZZZZ</name>
<dbReference type="GO" id="GO:0003677">
    <property type="term" value="F:DNA binding"/>
    <property type="evidence" value="ECO:0007669"/>
    <property type="project" value="InterPro"/>
</dbReference>
<sequence length="79" mass="9208">DVLQNPYYAGAYVWGRRQTEKVVVDGKIQKRQGKMLRPEECKVLIRDHHDGYIDWVSFEDNLKMIRDNNLNLGSDESVG</sequence>
<dbReference type="Pfam" id="PF07508">
    <property type="entry name" value="Recombinase"/>
    <property type="match status" value="1"/>
</dbReference>
<dbReference type="AlphaFoldDB" id="X0TFS3"/>
<dbReference type="EMBL" id="BARS01014301">
    <property type="protein sequence ID" value="GAF92044.1"/>
    <property type="molecule type" value="Genomic_DNA"/>
</dbReference>
<feature type="domain" description="Recombinase" evidence="1">
    <location>
        <begin position="2"/>
        <end position="67"/>
    </location>
</feature>
<protein>
    <recommendedName>
        <fullName evidence="1">Recombinase domain-containing protein</fullName>
    </recommendedName>
</protein>
<proteinExistence type="predicted"/>
<feature type="non-terminal residue" evidence="2">
    <location>
        <position position="79"/>
    </location>
</feature>
<dbReference type="GO" id="GO:0000150">
    <property type="term" value="F:DNA strand exchange activity"/>
    <property type="evidence" value="ECO:0007669"/>
    <property type="project" value="InterPro"/>
</dbReference>
<gene>
    <name evidence="2" type="ORF">S01H1_24216</name>
</gene>
<accession>X0TFS3</accession>
<comment type="caution">
    <text evidence="2">The sequence shown here is derived from an EMBL/GenBank/DDBJ whole genome shotgun (WGS) entry which is preliminary data.</text>
</comment>
<feature type="non-terminal residue" evidence="2">
    <location>
        <position position="1"/>
    </location>
</feature>
<evidence type="ECO:0000259" key="1">
    <source>
        <dbReference type="Pfam" id="PF07508"/>
    </source>
</evidence>